<gene>
    <name evidence="1" type="ORF">DSM104635_02768</name>
</gene>
<name>A0A6I6MXJ4_9CAUL</name>
<evidence type="ECO:0000313" key="2">
    <source>
        <dbReference type="Proteomes" id="UP000431269"/>
    </source>
</evidence>
<dbReference type="KEGG" id="tsv:DSM104635_02768"/>
<evidence type="ECO:0000313" key="1">
    <source>
        <dbReference type="EMBL" id="QGZ95913.1"/>
    </source>
</evidence>
<dbReference type="NCBIfam" id="NF041278">
    <property type="entry name" value="CmcJ_NvfI_EfuI"/>
    <property type="match status" value="1"/>
</dbReference>
<organism evidence="1 2">
    <name type="scientific">Terricaulis silvestris</name>
    <dbReference type="NCBI Taxonomy" id="2686094"/>
    <lineage>
        <taxon>Bacteria</taxon>
        <taxon>Pseudomonadati</taxon>
        <taxon>Pseudomonadota</taxon>
        <taxon>Alphaproteobacteria</taxon>
        <taxon>Caulobacterales</taxon>
        <taxon>Caulobacteraceae</taxon>
        <taxon>Terricaulis</taxon>
    </lineage>
</organism>
<dbReference type="PANTHER" id="PTHR34598:SF3">
    <property type="entry name" value="OXIDOREDUCTASE AN1597"/>
    <property type="match status" value="1"/>
</dbReference>
<evidence type="ECO:0008006" key="3">
    <source>
        <dbReference type="Google" id="ProtNLM"/>
    </source>
</evidence>
<sequence>MSVEVLERPRDATVEGSMLFLEPPKDGKPVVEFTYGAGEGTVTAVYAPRRVTIRDARTIAADLDAEGFELVPHRSRVRDFSDEAQAGGLARDEAAALVRSVTGASRVVVFDHTLRRRSPDAVRQPSTRVHNDYTERSAPQRVRDLLADEADVLLGKRFALINVWRPIRHAAQDWPLAIADARTMRPEHLISTDIVYPDRRGEIYGLVQSPEQRWWYYPNMQLNEALLIKCYDSDASRAQFTPHTAFESPLTPANAPPRESIEFRTIAFFD</sequence>
<dbReference type="PANTHER" id="PTHR34598">
    <property type="entry name" value="BLL6449 PROTEIN"/>
    <property type="match status" value="1"/>
</dbReference>
<dbReference type="Proteomes" id="UP000431269">
    <property type="component" value="Chromosome"/>
</dbReference>
<protein>
    <recommendedName>
        <fullName evidence="3">Methyltransferase</fullName>
    </recommendedName>
</protein>
<proteinExistence type="predicted"/>
<keyword evidence="2" id="KW-1185">Reference proteome</keyword>
<dbReference type="EMBL" id="CP047045">
    <property type="protein sequence ID" value="QGZ95913.1"/>
    <property type="molecule type" value="Genomic_DNA"/>
</dbReference>
<reference evidence="2" key="1">
    <citation type="submission" date="2019-12" db="EMBL/GenBank/DDBJ databases">
        <title>Complete genome of Terracaulis silvestris 0127_4.</title>
        <authorList>
            <person name="Vieira S."/>
            <person name="Riedel T."/>
            <person name="Sproer C."/>
            <person name="Pascual J."/>
            <person name="Boedeker C."/>
            <person name="Overmann J."/>
        </authorList>
    </citation>
    <scope>NUCLEOTIDE SEQUENCE [LARGE SCALE GENOMIC DNA]</scope>
    <source>
        <strain evidence="2">0127_4</strain>
    </source>
</reference>
<dbReference type="RefSeq" id="WP_158766736.1">
    <property type="nucleotide sequence ID" value="NZ_CP047045.1"/>
</dbReference>
<dbReference type="GO" id="GO:0016491">
    <property type="term" value="F:oxidoreductase activity"/>
    <property type="evidence" value="ECO:0007669"/>
    <property type="project" value="InterPro"/>
</dbReference>
<accession>A0A6I6MXJ4</accession>
<dbReference type="InterPro" id="IPR044053">
    <property type="entry name" value="AsaB-like"/>
</dbReference>
<dbReference type="AlphaFoldDB" id="A0A6I6MXJ4"/>